<dbReference type="InterPro" id="IPR057940">
    <property type="entry name" value="Tri-helical_dom"/>
</dbReference>
<proteinExistence type="predicted"/>
<dbReference type="Proteomes" id="UP000567885">
    <property type="component" value="Unassembled WGS sequence"/>
</dbReference>
<keyword evidence="5" id="KW-1185">Reference proteome</keyword>
<evidence type="ECO:0000256" key="1">
    <source>
        <dbReference type="SAM" id="MobiDB-lite"/>
    </source>
</evidence>
<feature type="compositionally biased region" description="Basic residues" evidence="1">
    <location>
        <begin position="150"/>
        <end position="164"/>
    </location>
</feature>
<evidence type="ECO:0000313" key="4">
    <source>
        <dbReference type="EMBL" id="KAF5680923.1"/>
    </source>
</evidence>
<feature type="region of interest" description="Disordered" evidence="1">
    <location>
        <begin position="359"/>
        <end position="415"/>
    </location>
</feature>
<name>A0A8H5U4M0_FUSHE</name>
<feature type="domain" description="Tri-helical" evidence="2">
    <location>
        <begin position="184"/>
        <end position="267"/>
    </location>
</feature>
<dbReference type="Pfam" id="PF24465">
    <property type="entry name" value="Tri-helical"/>
    <property type="match status" value="2"/>
</dbReference>
<reference evidence="4 5" key="1">
    <citation type="submission" date="2020-05" db="EMBL/GenBank/DDBJ databases">
        <title>Identification and distribution of gene clusters putatively required for synthesis of sphingolipid metabolism inhibitors in phylogenetically diverse species of the filamentous fungus Fusarium.</title>
        <authorList>
            <person name="Kim H.-S."/>
            <person name="Busman M."/>
            <person name="Brown D.W."/>
            <person name="Divon H."/>
            <person name="Uhlig S."/>
            <person name="Proctor R.H."/>
        </authorList>
    </citation>
    <scope>NUCLEOTIDE SEQUENCE [LARGE SCALE GENOMIC DNA]</scope>
    <source>
        <strain evidence="4 5">NRRL 20693</strain>
    </source>
</reference>
<dbReference type="Pfam" id="PF24962">
    <property type="entry name" value="DUF7767"/>
    <property type="match status" value="1"/>
</dbReference>
<comment type="caution">
    <text evidence="4">The sequence shown here is derived from an EMBL/GenBank/DDBJ whole genome shotgun (WGS) entry which is preliminary data.</text>
</comment>
<accession>A0A8H5U4M0</accession>
<feature type="region of interest" description="Disordered" evidence="1">
    <location>
        <begin position="468"/>
        <end position="489"/>
    </location>
</feature>
<organism evidence="4 5">
    <name type="scientific">Fusarium heterosporum</name>
    <dbReference type="NCBI Taxonomy" id="42747"/>
    <lineage>
        <taxon>Eukaryota</taxon>
        <taxon>Fungi</taxon>
        <taxon>Dikarya</taxon>
        <taxon>Ascomycota</taxon>
        <taxon>Pezizomycotina</taxon>
        <taxon>Sordariomycetes</taxon>
        <taxon>Hypocreomycetidae</taxon>
        <taxon>Hypocreales</taxon>
        <taxon>Nectriaceae</taxon>
        <taxon>Fusarium</taxon>
        <taxon>Fusarium heterosporum species complex</taxon>
    </lineage>
</organism>
<sequence length="687" mass="76863">MRNVYQFTPSKRAFQVQFSRWKFPAKQRLKHKDDRLVKRIHDLWQKNVPQGEMLRILTDEDGFDINARELRRVRSRNRWLLRVQNGDRARTGDVEHDGDDVLENHSLSAQDGDTMAPLADQEPGSLSHTAAGNVANSLQEDPNSIALTPKPHKVSKRQSRRNRQHLNDADGIVRFPSEMTLNDSKELLELDQSSYSETRDCFARICREESIVKKTLAGPGRWDYVKNRLIHERPNLQQVLWISKENLERKQLALEIICTDVTKRMRNEETKMTLVDAKNELGLNPDESHEIRTALHEVLCDANFTCKSDGTPEQWEELKKQWLEKSARLKAMPLHGDDEQSRRKVRAIEIVARDVIKRKRDEKRSKNTRSGETVKQKGTAQRKSQSDVQTLQPAHEEPLPEHHHQVTQARESHPSFSVPEIAAVGSRSPASPAVMNNGGLGDVMSNTGFDDVSEPTDPQIAYTASRQYSVPERQAARSSTSASPGGMNAGMDSIGYNGISEPTHSRMTYAATRQSAIPTRPVQMQPQAANGALPLPQPHRMLGSSATTGVPMNTSYGSPIYLGNPAQPNYMDQQYVPHQFPSQAPNGMFQSVPAVSASSAVFMRLHPSSTYVTNTNLWISTMASQSIQELRQAAIAKFPGAICVRIEGIIKDPKGNELPLQIQGDDELGAYFAHMQGGSATFAVQLV</sequence>
<dbReference type="EMBL" id="JAAGWQ010000003">
    <property type="protein sequence ID" value="KAF5680923.1"/>
    <property type="molecule type" value="Genomic_DNA"/>
</dbReference>
<dbReference type="InterPro" id="IPR056669">
    <property type="entry name" value="DUF7767"/>
</dbReference>
<gene>
    <name evidence="4" type="ORF">FHETE_311</name>
</gene>
<feature type="compositionally biased region" description="Polar residues" evidence="1">
    <location>
        <begin position="124"/>
        <end position="146"/>
    </location>
</feature>
<feature type="compositionally biased region" description="Polar residues" evidence="1">
    <location>
        <begin position="368"/>
        <end position="392"/>
    </location>
</feature>
<evidence type="ECO:0008006" key="6">
    <source>
        <dbReference type="Google" id="ProtNLM"/>
    </source>
</evidence>
<evidence type="ECO:0000259" key="2">
    <source>
        <dbReference type="Pfam" id="PF24465"/>
    </source>
</evidence>
<feature type="domain" description="Tri-helical" evidence="2">
    <location>
        <begin position="277"/>
        <end position="362"/>
    </location>
</feature>
<protein>
    <recommendedName>
        <fullName evidence="6">Clr5 domain-containing protein</fullName>
    </recommendedName>
</protein>
<dbReference type="PANTHER" id="PTHR38788">
    <property type="entry name" value="CLR5 DOMAIN-CONTAINING PROTEIN"/>
    <property type="match status" value="1"/>
</dbReference>
<dbReference type="AlphaFoldDB" id="A0A8H5U4M0"/>
<dbReference type="OrthoDB" id="4115389at2759"/>
<evidence type="ECO:0000313" key="5">
    <source>
        <dbReference type="Proteomes" id="UP000567885"/>
    </source>
</evidence>
<feature type="compositionally biased region" description="Basic and acidic residues" evidence="1">
    <location>
        <begin position="394"/>
        <end position="404"/>
    </location>
</feature>
<dbReference type="PANTHER" id="PTHR38788:SF5">
    <property type="entry name" value="CLR5 DOMAIN-CONTAINING PROTEIN"/>
    <property type="match status" value="1"/>
</dbReference>
<evidence type="ECO:0000259" key="3">
    <source>
        <dbReference type="Pfam" id="PF24962"/>
    </source>
</evidence>
<feature type="region of interest" description="Disordered" evidence="1">
    <location>
        <begin position="109"/>
        <end position="165"/>
    </location>
</feature>
<feature type="domain" description="DUF7767" evidence="3">
    <location>
        <begin position="597"/>
        <end position="687"/>
    </location>
</feature>